<dbReference type="GO" id="GO:0016722">
    <property type="term" value="F:oxidoreductase activity, acting on metal ions"/>
    <property type="evidence" value="ECO:0007669"/>
    <property type="project" value="InterPro"/>
</dbReference>
<dbReference type="GO" id="GO:0032259">
    <property type="term" value="P:methylation"/>
    <property type="evidence" value="ECO:0007669"/>
    <property type="project" value="UniProtKB-KW"/>
</dbReference>
<evidence type="ECO:0008006" key="8">
    <source>
        <dbReference type="Google" id="ProtNLM"/>
    </source>
</evidence>
<dbReference type="InterPro" id="IPR029063">
    <property type="entry name" value="SAM-dependent_MTases_sf"/>
</dbReference>
<dbReference type="PIRSF" id="PIRSF003085">
    <property type="entry name" value="CMAS"/>
    <property type="match status" value="1"/>
</dbReference>
<keyword evidence="5" id="KW-0443">Lipid metabolism</keyword>
<organism evidence="6 7">
    <name type="scientific">Aspergillus sydowii CBS 593.65</name>
    <dbReference type="NCBI Taxonomy" id="1036612"/>
    <lineage>
        <taxon>Eukaryota</taxon>
        <taxon>Fungi</taxon>
        <taxon>Dikarya</taxon>
        <taxon>Ascomycota</taxon>
        <taxon>Pezizomycotina</taxon>
        <taxon>Eurotiomycetes</taxon>
        <taxon>Eurotiomycetidae</taxon>
        <taxon>Eurotiales</taxon>
        <taxon>Aspergillaceae</taxon>
        <taxon>Aspergillus</taxon>
        <taxon>Aspergillus subgen. Nidulantes</taxon>
    </lineage>
</organism>
<evidence type="ECO:0000256" key="5">
    <source>
        <dbReference type="ARBA" id="ARBA00023098"/>
    </source>
</evidence>
<evidence type="ECO:0000256" key="2">
    <source>
        <dbReference type="ARBA" id="ARBA00022603"/>
    </source>
</evidence>
<dbReference type="Proteomes" id="UP000184356">
    <property type="component" value="Unassembled WGS sequence"/>
</dbReference>
<dbReference type="SUPFAM" id="SSF53335">
    <property type="entry name" value="S-adenosyl-L-methionine-dependent methyltransferases"/>
    <property type="match status" value="1"/>
</dbReference>
<gene>
    <name evidence="6" type="ORF">ASPSYDRAFT_41776</name>
</gene>
<dbReference type="InterPro" id="IPR003333">
    <property type="entry name" value="CMAS"/>
</dbReference>
<dbReference type="GO" id="GO:0008168">
    <property type="term" value="F:methyltransferase activity"/>
    <property type="evidence" value="ECO:0007669"/>
    <property type="project" value="UniProtKB-KW"/>
</dbReference>
<dbReference type="STRING" id="1036612.A0A1L9TUH0"/>
<dbReference type="CDD" id="cd02440">
    <property type="entry name" value="AdoMet_MTases"/>
    <property type="match status" value="1"/>
</dbReference>
<dbReference type="Gene3D" id="3.40.50.150">
    <property type="entry name" value="Vaccinia Virus protein VP39"/>
    <property type="match status" value="1"/>
</dbReference>
<dbReference type="InterPro" id="IPR023188">
    <property type="entry name" value="DPS_DNA-bd_CS"/>
</dbReference>
<evidence type="ECO:0000313" key="6">
    <source>
        <dbReference type="EMBL" id="OJJ63061.1"/>
    </source>
</evidence>
<dbReference type="InterPro" id="IPR050723">
    <property type="entry name" value="CFA/CMAS"/>
</dbReference>
<dbReference type="PROSITE" id="PS00819">
    <property type="entry name" value="DPS_2"/>
    <property type="match status" value="1"/>
</dbReference>
<accession>A0A1L9TUH0</accession>
<keyword evidence="7" id="KW-1185">Reference proteome</keyword>
<dbReference type="GO" id="GO:0008610">
    <property type="term" value="P:lipid biosynthetic process"/>
    <property type="evidence" value="ECO:0007669"/>
    <property type="project" value="InterPro"/>
</dbReference>
<dbReference type="AlphaFoldDB" id="A0A1L9TUH0"/>
<proteinExistence type="inferred from homology"/>
<dbReference type="VEuPathDB" id="FungiDB:ASPSYDRAFT_41776"/>
<dbReference type="PANTHER" id="PTHR43667">
    <property type="entry name" value="CYCLOPROPANE-FATTY-ACYL-PHOSPHOLIPID SYNTHASE"/>
    <property type="match status" value="1"/>
</dbReference>
<evidence type="ECO:0000313" key="7">
    <source>
        <dbReference type="Proteomes" id="UP000184356"/>
    </source>
</evidence>
<evidence type="ECO:0000256" key="1">
    <source>
        <dbReference type="ARBA" id="ARBA00010815"/>
    </source>
</evidence>
<sequence>MNLATVNALPRTGIAALLGQLDLPGEIQLPNGTIVPVGHDEPIYRVVFNSDRALRTPMTELRVGEAYITGEIEVEGDIGVLFGARQKLRKKVPLRQKIRFLYDYARTATKMNSQAIISHYNRGDDLYHTFIDKQFRFYSHGLFKHADETIEQASRNKLDTMWDRLGLQPGMRILDIGGGWGGVTQYCGPRGVHVTTLTLAPDGARYIQRLIEEQNLPGVVYLQDFLAHKPDEPYDHAVSFGVIEHLPEYRRFARTVYDILKPGGRIYFDGSAALTKYAVSAFTRRYIWQGTHTYMTVQDVMGELLLHGFEVVEVERETRDYEHTMAEWARRLDAAKDEVVAEWGEQTYRIFRLFLWGGAHAFRTNALQAYHVLAERTEELGPRPGTARRVVQFLGNLR</sequence>
<dbReference type="OrthoDB" id="506498at2759"/>
<keyword evidence="3" id="KW-0808">Transferase</keyword>
<reference evidence="7" key="1">
    <citation type="journal article" date="2017" name="Genome Biol.">
        <title>Comparative genomics reveals high biological diversity and specific adaptations in the industrially and medically important fungal genus Aspergillus.</title>
        <authorList>
            <person name="de Vries R.P."/>
            <person name="Riley R."/>
            <person name="Wiebenga A."/>
            <person name="Aguilar-Osorio G."/>
            <person name="Amillis S."/>
            <person name="Uchima C.A."/>
            <person name="Anderluh G."/>
            <person name="Asadollahi M."/>
            <person name="Askin M."/>
            <person name="Barry K."/>
            <person name="Battaglia E."/>
            <person name="Bayram O."/>
            <person name="Benocci T."/>
            <person name="Braus-Stromeyer S.A."/>
            <person name="Caldana C."/>
            <person name="Canovas D."/>
            <person name="Cerqueira G.C."/>
            <person name="Chen F."/>
            <person name="Chen W."/>
            <person name="Choi C."/>
            <person name="Clum A."/>
            <person name="Dos Santos R.A."/>
            <person name="Damasio A.R."/>
            <person name="Diallinas G."/>
            <person name="Emri T."/>
            <person name="Fekete E."/>
            <person name="Flipphi M."/>
            <person name="Freyberg S."/>
            <person name="Gallo A."/>
            <person name="Gournas C."/>
            <person name="Habgood R."/>
            <person name="Hainaut M."/>
            <person name="Harispe M.L."/>
            <person name="Henrissat B."/>
            <person name="Hilden K.S."/>
            <person name="Hope R."/>
            <person name="Hossain A."/>
            <person name="Karabika E."/>
            <person name="Karaffa L."/>
            <person name="Karanyi Z."/>
            <person name="Krasevec N."/>
            <person name="Kuo A."/>
            <person name="Kusch H."/>
            <person name="LaButti K."/>
            <person name="Lagendijk E.L."/>
            <person name="Lapidus A."/>
            <person name="Levasseur A."/>
            <person name="Lindquist E."/>
            <person name="Lipzen A."/>
            <person name="Logrieco A.F."/>
            <person name="MacCabe A."/>
            <person name="Maekelae M.R."/>
            <person name="Malavazi I."/>
            <person name="Melin P."/>
            <person name="Meyer V."/>
            <person name="Mielnichuk N."/>
            <person name="Miskei M."/>
            <person name="Molnar A.P."/>
            <person name="Mule G."/>
            <person name="Ngan C.Y."/>
            <person name="Orejas M."/>
            <person name="Orosz E."/>
            <person name="Ouedraogo J.P."/>
            <person name="Overkamp K.M."/>
            <person name="Park H.-S."/>
            <person name="Perrone G."/>
            <person name="Piumi F."/>
            <person name="Punt P.J."/>
            <person name="Ram A.F."/>
            <person name="Ramon A."/>
            <person name="Rauscher S."/>
            <person name="Record E."/>
            <person name="Riano-Pachon D.M."/>
            <person name="Robert V."/>
            <person name="Roehrig J."/>
            <person name="Ruller R."/>
            <person name="Salamov A."/>
            <person name="Salih N.S."/>
            <person name="Samson R.A."/>
            <person name="Sandor E."/>
            <person name="Sanguinetti M."/>
            <person name="Schuetze T."/>
            <person name="Sepcic K."/>
            <person name="Shelest E."/>
            <person name="Sherlock G."/>
            <person name="Sophianopoulou V."/>
            <person name="Squina F.M."/>
            <person name="Sun H."/>
            <person name="Susca A."/>
            <person name="Todd R.B."/>
            <person name="Tsang A."/>
            <person name="Unkles S.E."/>
            <person name="van de Wiele N."/>
            <person name="van Rossen-Uffink D."/>
            <person name="Oliveira J.V."/>
            <person name="Vesth T.C."/>
            <person name="Visser J."/>
            <person name="Yu J.-H."/>
            <person name="Zhou M."/>
            <person name="Andersen M.R."/>
            <person name="Archer D.B."/>
            <person name="Baker S.E."/>
            <person name="Benoit I."/>
            <person name="Brakhage A.A."/>
            <person name="Braus G.H."/>
            <person name="Fischer R."/>
            <person name="Frisvad J.C."/>
            <person name="Goldman G.H."/>
            <person name="Houbraken J."/>
            <person name="Oakley B."/>
            <person name="Pocsi I."/>
            <person name="Scazzocchio C."/>
            <person name="Seiboth B."/>
            <person name="vanKuyk P.A."/>
            <person name="Wortman J."/>
            <person name="Dyer P.S."/>
            <person name="Grigoriev I.V."/>
        </authorList>
    </citation>
    <scope>NUCLEOTIDE SEQUENCE [LARGE SCALE GENOMIC DNA]</scope>
    <source>
        <strain evidence="7">CBS 593.65</strain>
    </source>
</reference>
<evidence type="ECO:0000256" key="3">
    <source>
        <dbReference type="ARBA" id="ARBA00022679"/>
    </source>
</evidence>
<dbReference type="GeneID" id="63762412"/>
<dbReference type="PANTHER" id="PTHR43667:SF1">
    <property type="entry name" value="CYCLOPROPANE-FATTY-ACYL-PHOSPHOLIPID SYNTHASE"/>
    <property type="match status" value="1"/>
</dbReference>
<dbReference type="Pfam" id="PF02353">
    <property type="entry name" value="CMAS"/>
    <property type="match status" value="1"/>
</dbReference>
<dbReference type="RefSeq" id="XP_040706867.1">
    <property type="nucleotide sequence ID" value="XM_040846339.1"/>
</dbReference>
<protein>
    <recommendedName>
        <fullName evidence="8">Polyketide synthase methyltransferase domain-containing protein</fullName>
    </recommendedName>
</protein>
<dbReference type="EMBL" id="KV878583">
    <property type="protein sequence ID" value="OJJ63061.1"/>
    <property type="molecule type" value="Genomic_DNA"/>
</dbReference>
<keyword evidence="2" id="KW-0489">Methyltransferase</keyword>
<comment type="similarity">
    <text evidence="1">Belongs to the CFA/CMAS family.</text>
</comment>
<name>A0A1L9TUH0_9EURO</name>
<keyword evidence="4" id="KW-0949">S-adenosyl-L-methionine</keyword>
<evidence type="ECO:0000256" key="4">
    <source>
        <dbReference type="ARBA" id="ARBA00022691"/>
    </source>
</evidence>